<evidence type="ECO:0008006" key="3">
    <source>
        <dbReference type="Google" id="ProtNLM"/>
    </source>
</evidence>
<accession>A0AAV8XBF5</accession>
<name>A0AAV8XBF5_9CUCU</name>
<dbReference type="Proteomes" id="UP001162162">
    <property type="component" value="Unassembled WGS sequence"/>
</dbReference>
<organism evidence="1 2">
    <name type="scientific">Aromia moschata</name>
    <dbReference type="NCBI Taxonomy" id="1265417"/>
    <lineage>
        <taxon>Eukaryota</taxon>
        <taxon>Metazoa</taxon>
        <taxon>Ecdysozoa</taxon>
        <taxon>Arthropoda</taxon>
        <taxon>Hexapoda</taxon>
        <taxon>Insecta</taxon>
        <taxon>Pterygota</taxon>
        <taxon>Neoptera</taxon>
        <taxon>Endopterygota</taxon>
        <taxon>Coleoptera</taxon>
        <taxon>Polyphaga</taxon>
        <taxon>Cucujiformia</taxon>
        <taxon>Chrysomeloidea</taxon>
        <taxon>Cerambycidae</taxon>
        <taxon>Cerambycinae</taxon>
        <taxon>Callichromatini</taxon>
        <taxon>Aromia</taxon>
    </lineage>
</organism>
<dbReference type="AlphaFoldDB" id="A0AAV8XBF5"/>
<protein>
    <recommendedName>
        <fullName evidence="3">Ribosomal protein L23</fullName>
    </recommendedName>
</protein>
<evidence type="ECO:0000313" key="2">
    <source>
        <dbReference type="Proteomes" id="UP001162162"/>
    </source>
</evidence>
<reference evidence="1" key="1">
    <citation type="journal article" date="2023" name="Insect Mol. Biol.">
        <title>Genome sequencing provides insights into the evolution of gene families encoding plant cell wall-degrading enzymes in longhorned beetles.</title>
        <authorList>
            <person name="Shin N.R."/>
            <person name="Okamura Y."/>
            <person name="Kirsch R."/>
            <person name="Pauchet Y."/>
        </authorList>
    </citation>
    <scope>NUCLEOTIDE SEQUENCE</scope>
    <source>
        <strain evidence="1">AMC_N1</strain>
    </source>
</reference>
<keyword evidence="2" id="KW-1185">Reference proteome</keyword>
<feature type="non-terminal residue" evidence="1">
    <location>
        <position position="72"/>
    </location>
</feature>
<gene>
    <name evidence="1" type="ORF">NQ318_004487</name>
</gene>
<proteinExistence type="predicted"/>
<sequence length="72" mass="8216">MGNIKEDIHNKFLWLTVDETTDLRSLIINVNRRGMLIFLLQPNVQAKSLTFNENKCRKTTGPGNVLSINEDS</sequence>
<dbReference type="EMBL" id="JAPWTK010000896">
    <property type="protein sequence ID" value="KAJ8935325.1"/>
    <property type="molecule type" value="Genomic_DNA"/>
</dbReference>
<evidence type="ECO:0000313" key="1">
    <source>
        <dbReference type="EMBL" id="KAJ8935325.1"/>
    </source>
</evidence>
<comment type="caution">
    <text evidence="1">The sequence shown here is derived from an EMBL/GenBank/DDBJ whole genome shotgun (WGS) entry which is preliminary data.</text>
</comment>